<reference evidence="8 9" key="2">
    <citation type="journal article" date="2016" name="Int. J. Syst. Evol. Microbiol.">
        <title>Bacillus gobiensis sp. nov., isolated from a soil sample.</title>
        <authorList>
            <person name="Liu B."/>
            <person name="Liu G.H."/>
            <person name="Cetin S."/>
            <person name="Schumann P."/>
            <person name="Pan Z.Z."/>
            <person name="Chen Q.Q."/>
        </authorList>
    </citation>
    <scope>NUCLEOTIDE SEQUENCE [LARGE SCALE GENOMIC DNA]</scope>
    <source>
        <strain evidence="8 9">FJAT-4402</strain>
    </source>
</reference>
<evidence type="ECO:0000256" key="4">
    <source>
        <dbReference type="ARBA" id="ARBA00022692"/>
    </source>
</evidence>
<sequence length="413" mass="44662">MRYQVKLKRTFRSLSIRNYRLYFFAQIISTSGLWIQLVAENWLVVQLGGSGLMLGITTAIQFTPLLFLSVYGGVLVDRWNKHTLLMFTQISSSILALLLGILALTGSVQIWMIWIIAFLLGCVNALDTPGRQVFTRELVGPKHLTNAVALNNTISTSGRVIGPVIGAILISISEVGVCFLINAASYIAVIIALLKINKSQLQVESVVTRKHGQVKEGLIHIWNHPKLRTTLLIMFITATFGLNFQVLLPLFTSQTFQQSGEWYGLLMSSLGIGSVIGSLLIASWKDPTVKRVALLSTVFGITIVAVALSPTLPVAFITVGLMGVGSSLFLTACSGCLQLNAGDGMSGRVMAMYYVAFLGTAPIGGTAVGWIAEIWGPRSAFALSAIACMAASGFAFFGPNKYKTNMKKTETRA</sequence>
<evidence type="ECO:0000313" key="8">
    <source>
        <dbReference type="EMBL" id="ALC84168.1"/>
    </source>
</evidence>
<feature type="transmembrane region" description="Helical" evidence="7">
    <location>
        <begin position="21"/>
        <end position="39"/>
    </location>
</feature>
<evidence type="ECO:0000256" key="1">
    <source>
        <dbReference type="ARBA" id="ARBA00004651"/>
    </source>
</evidence>
<organism evidence="8 9">
    <name type="scientific">Bacillus gobiensis</name>
    <dbReference type="NCBI Taxonomy" id="1441095"/>
    <lineage>
        <taxon>Bacteria</taxon>
        <taxon>Bacillati</taxon>
        <taxon>Bacillota</taxon>
        <taxon>Bacilli</taxon>
        <taxon>Bacillales</taxon>
        <taxon>Bacillaceae</taxon>
        <taxon>Bacillus</taxon>
    </lineage>
</organism>
<keyword evidence="6 7" id="KW-0472">Membrane</keyword>
<dbReference type="PANTHER" id="PTHR23513:SF11">
    <property type="entry name" value="STAPHYLOFERRIN A TRANSPORTER"/>
    <property type="match status" value="1"/>
</dbReference>
<dbReference type="SUPFAM" id="SSF103473">
    <property type="entry name" value="MFS general substrate transporter"/>
    <property type="match status" value="1"/>
</dbReference>
<evidence type="ECO:0000256" key="7">
    <source>
        <dbReference type="SAM" id="Phobius"/>
    </source>
</evidence>
<feature type="transmembrane region" description="Helical" evidence="7">
    <location>
        <begin position="351"/>
        <end position="372"/>
    </location>
</feature>
<keyword evidence="5 7" id="KW-1133">Transmembrane helix</keyword>
<name>A0A0M4FYF4_9BACI</name>
<keyword evidence="2" id="KW-0813">Transport</keyword>
<keyword evidence="9" id="KW-1185">Reference proteome</keyword>
<feature type="transmembrane region" description="Helical" evidence="7">
    <location>
        <begin position="164"/>
        <end position="194"/>
    </location>
</feature>
<evidence type="ECO:0000256" key="2">
    <source>
        <dbReference type="ARBA" id="ARBA00022448"/>
    </source>
</evidence>
<keyword evidence="3" id="KW-1003">Cell membrane</keyword>
<dbReference type="STRING" id="1441095.AM592_08880"/>
<evidence type="ECO:0008006" key="10">
    <source>
        <dbReference type="Google" id="ProtNLM"/>
    </source>
</evidence>
<dbReference type="Pfam" id="PF05977">
    <property type="entry name" value="MFS_3"/>
    <property type="match status" value="1"/>
</dbReference>
<dbReference type="GO" id="GO:0005886">
    <property type="term" value="C:plasma membrane"/>
    <property type="evidence" value="ECO:0007669"/>
    <property type="project" value="UniProtKB-SubCell"/>
</dbReference>
<evidence type="ECO:0000256" key="3">
    <source>
        <dbReference type="ARBA" id="ARBA00022475"/>
    </source>
</evidence>
<feature type="transmembrane region" description="Helical" evidence="7">
    <location>
        <begin position="291"/>
        <end position="308"/>
    </location>
</feature>
<dbReference type="InterPro" id="IPR036259">
    <property type="entry name" value="MFS_trans_sf"/>
</dbReference>
<feature type="transmembrane region" description="Helical" evidence="7">
    <location>
        <begin position="51"/>
        <end position="74"/>
    </location>
</feature>
<evidence type="ECO:0000313" key="9">
    <source>
        <dbReference type="Proteomes" id="UP000067625"/>
    </source>
</evidence>
<dbReference type="Gene3D" id="1.20.1250.20">
    <property type="entry name" value="MFS general substrate transporter like domains"/>
    <property type="match status" value="1"/>
</dbReference>
<reference evidence="9" key="1">
    <citation type="submission" date="2015-08" db="EMBL/GenBank/DDBJ databases">
        <title>Genome sequencing project for genomic taxonomy and phylogenomics of Bacillus-like bacteria.</title>
        <authorList>
            <person name="Liu B."/>
            <person name="Wang J."/>
            <person name="Zhu Y."/>
            <person name="Liu G."/>
            <person name="Chen Q."/>
            <person name="Chen Z."/>
            <person name="Lan J."/>
            <person name="Che J."/>
            <person name="Ge C."/>
            <person name="Shi H."/>
            <person name="Pan Z."/>
            <person name="Liu X."/>
        </authorList>
    </citation>
    <scope>NUCLEOTIDE SEQUENCE [LARGE SCALE GENOMIC DNA]</scope>
    <source>
        <strain evidence="9">FJAT-4402</strain>
    </source>
</reference>
<dbReference type="CDD" id="cd06173">
    <property type="entry name" value="MFS_MefA_like"/>
    <property type="match status" value="1"/>
</dbReference>
<gene>
    <name evidence="8" type="ORF">AM592_08880</name>
</gene>
<dbReference type="PATRIC" id="fig|1441095.3.peg.1949"/>
<proteinExistence type="predicted"/>
<keyword evidence="4 7" id="KW-0812">Transmembrane</keyword>
<feature type="transmembrane region" description="Helical" evidence="7">
    <location>
        <begin position="231"/>
        <end position="251"/>
    </location>
</feature>
<feature type="transmembrane region" description="Helical" evidence="7">
    <location>
        <begin position="95"/>
        <end position="120"/>
    </location>
</feature>
<comment type="subcellular location">
    <subcellularLocation>
        <location evidence="1">Cell membrane</location>
        <topology evidence="1">Multi-pass membrane protein</topology>
    </subcellularLocation>
</comment>
<dbReference type="InterPro" id="IPR010290">
    <property type="entry name" value="TM_effector"/>
</dbReference>
<dbReference type="AlphaFoldDB" id="A0A0M4FYF4"/>
<evidence type="ECO:0000256" key="5">
    <source>
        <dbReference type="ARBA" id="ARBA00022989"/>
    </source>
</evidence>
<feature type="transmembrane region" description="Helical" evidence="7">
    <location>
        <begin position="263"/>
        <end position="284"/>
    </location>
</feature>
<feature type="transmembrane region" description="Helical" evidence="7">
    <location>
        <begin position="378"/>
        <end position="398"/>
    </location>
</feature>
<dbReference type="Proteomes" id="UP000067625">
    <property type="component" value="Chromosome"/>
</dbReference>
<feature type="transmembrane region" description="Helical" evidence="7">
    <location>
        <begin position="314"/>
        <end position="339"/>
    </location>
</feature>
<accession>A0A0M4FYF4</accession>
<dbReference type="PANTHER" id="PTHR23513">
    <property type="entry name" value="INTEGRAL MEMBRANE EFFLUX PROTEIN-RELATED"/>
    <property type="match status" value="1"/>
</dbReference>
<protein>
    <recommendedName>
        <fullName evidence="10">MFS transporter</fullName>
    </recommendedName>
</protein>
<dbReference type="EMBL" id="CP012600">
    <property type="protein sequence ID" value="ALC84168.1"/>
    <property type="molecule type" value="Genomic_DNA"/>
</dbReference>
<evidence type="ECO:0000256" key="6">
    <source>
        <dbReference type="ARBA" id="ARBA00023136"/>
    </source>
</evidence>